<keyword evidence="4" id="KW-1185">Reference proteome</keyword>
<feature type="transmembrane region" description="Helical" evidence="1">
    <location>
        <begin position="78"/>
        <end position="97"/>
    </location>
</feature>
<keyword evidence="1" id="KW-0472">Membrane</keyword>
<dbReference type="InterPro" id="IPR018247">
    <property type="entry name" value="EF_Hand_1_Ca_BS"/>
</dbReference>
<evidence type="ECO:0000259" key="2">
    <source>
        <dbReference type="PROSITE" id="PS50222"/>
    </source>
</evidence>
<sequence>MAGLFFCAERFEDGGPKRRRRLMPVGRSPKKTETLEIRLPPETKAAFMARCQGAQRTASEALRDFIEQDLRTPRRRSLAWRILAAALAGLAVGAVAAPSLARPSGSDAAFQRLDANHDGVLSLDEFKAR</sequence>
<dbReference type="EMBL" id="CP027850">
    <property type="protein sequence ID" value="AVQ04350.1"/>
    <property type="molecule type" value="Genomic_DNA"/>
</dbReference>
<proteinExistence type="predicted"/>
<evidence type="ECO:0000313" key="4">
    <source>
        <dbReference type="Proteomes" id="UP000240527"/>
    </source>
</evidence>
<dbReference type="Pfam" id="PF13202">
    <property type="entry name" value="EF-hand_5"/>
    <property type="match status" value="1"/>
</dbReference>
<dbReference type="InterPro" id="IPR002048">
    <property type="entry name" value="EF_hand_dom"/>
</dbReference>
<feature type="domain" description="EF-hand" evidence="2">
    <location>
        <begin position="101"/>
        <end position="129"/>
    </location>
</feature>
<protein>
    <recommendedName>
        <fullName evidence="2">EF-hand domain-containing protein</fullName>
    </recommendedName>
</protein>
<gene>
    <name evidence="3" type="ORF">B7G68_06530</name>
</gene>
<keyword evidence="1" id="KW-0812">Transmembrane</keyword>
<dbReference type="Proteomes" id="UP000240527">
    <property type="component" value="Chromosome"/>
</dbReference>
<reference evidence="3 4" key="1">
    <citation type="journal article" date="2015" name="Biotechnol. Bioeng.">
        <title>Genome sequence and phenotypic characterization of Caulobacter segnis.</title>
        <authorList>
            <person name="Patel S."/>
            <person name="Fletcher B."/>
            <person name="Scott D.C."/>
            <person name="Ely B."/>
        </authorList>
    </citation>
    <scope>NUCLEOTIDE SEQUENCE [LARGE SCALE GENOMIC DNA]</scope>
    <source>
        <strain evidence="3 4">TK0059</strain>
    </source>
</reference>
<name>A0ABN5J0P7_9CAUL</name>
<organism evidence="3 4">
    <name type="scientific">Caulobacter segnis</name>
    <dbReference type="NCBI Taxonomy" id="88688"/>
    <lineage>
        <taxon>Bacteria</taxon>
        <taxon>Pseudomonadati</taxon>
        <taxon>Pseudomonadota</taxon>
        <taxon>Alphaproteobacteria</taxon>
        <taxon>Caulobacterales</taxon>
        <taxon>Caulobacteraceae</taxon>
        <taxon>Caulobacter</taxon>
    </lineage>
</organism>
<dbReference type="PROSITE" id="PS50222">
    <property type="entry name" value="EF_HAND_2"/>
    <property type="match status" value="1"/>
</dbReference>
<evidence type="ECO:0000313" key="3">
    <source>
        <dbReference type="EMBL" id="AVQ04350.1"/>
    </source>
</evidence>
<dbReference type="Gene3D" id="1.10.238.10">
    <property type="entry name" value="EF-hand"/>
    <property type="match status" value="1"/>
</dbReference>
<evidence type="ECO:0000256" key="1">
    <source>
        <dbReference type="SAM" id="Phobius"/>
    </source>
</evidence>
<accession>A0ABN5J0P7</accession>
<dbReference type="PROSITE" id="PS00018">
    <property type="entry name" value="EF_HAND_1"/>
    <property type="match status" value="1"/>
</dbReference>
<keyword evidence="1" id="KW-1133">Transmembrane helix</keyword>